<dbReference type="KEGG" id="lamb:KBB96_02530"/>
<keyword evidence="2" id="KW-1185">Reference proteome</keyword>
<sequence>MKGLIFRHYNTGHRFERQTAILLHHLIHLGPCRLRLHRYGRLEETPVQCGLFIAEGMELHDVASGLAVVPDQLPLAYLLPPTGMEEPLLRLTDTAGGWMADLILSRLAWESEVLRHLVETLHPAPVDAETIRSRHTTGSLIQAA</sequence>
<accession>A0A975PF17</accession>
<evidence type="ECO:0000313" key="2">
    <source>
        <dbReference type="Proteomes" id="UP000676169"/>
    </source>
</evidence>
<dbReference type="Proteomes" id="UP000676169">
    <property type="component" value="Chromosome"/>
</dbReference>
<evidence type="ECO:0000313" key="1">
    <source>
        <dbReference type="EMBL" id="QUE51774.1"/>
    </source>
</evidence>
<gene>
    <name evidence="1" type="ORF">KBB96_02530</name>
</gene>
<name>A0A975PF17_9BACT</name>
<dbReference type="EMBL" id="CP073100">
    <property type="protein sequence ID" value="QUE51774.1"/>
    <property type="molecule type" value="Genomic_DNA"/>
</dbReference>
<dbReference type="RefSeq" id="WP_211631932.1">
    <property type="nucleotide sequence ID" value="NZ_CP073100.1"/>
</dbReference>
<reference evidence="1" key="1">
    <citation type="submission" date="2021-04" db="EMBL/GenBank/DDBJ databases">
        <title>Luteolibacter sp. 32A isolated from the skin of an Anderson's salamander (Ambystoma andersonii).</title>
        <authorList>
            <person name="Spergser J."/>
            <person name="Busse H.-J."/>
        </authorList>
    </citation>
    <scope>NUCLEOTIDE SEQUENCE</scope>
    <source>
        <strain evidence="1">32A</strain>
    </source>
</reference>
<dbReference type="AlphaFoldDB" id="A0A975PF17"/>
<organism evidence="1 2">
    <name type="scientific">Luteolibacter ambystomatis</name>
    <dbReference type="NCBI Taxonomy" id="2824561"/>
    <lineage>
        <taxon>Bacteria</taxon>
        <taxon>Pseudomonadati</taxon>
        <taxon>Verrucomicrobiota</taxon>
        <taxon>Verrucomicrobiia</taxon>
        <taxon>Verrucomicrobiales</taxon>
        <taxon>Verrucomicrobiaceae</taxon>
        <taxon>Luteolibacter</taxon>
    </lineage>
</organism>
<proteinExistence type="predicted"/>
<protein>
    <submittedName>
        <fullName evidence="1">Uncharacterized protein</fullName>
    </submittedName>
</protein>